<dbReference type="RefSeq" id="WP_269426881.1">
    <property type="nucleotide sequence ID" value="NZ_JAPWGM010000002.1"/>
</dbReference>
<dbReference type="Proteomes" id="UP001144347">
    <property type="component" value="Unassembled WGS sequence"/>
</dbReference>
<comment type="caution">
    <text evidence="2">The sequence shown here is derived from an EMBL/GenBank/DDBJ whole genome shotgun (WGS) entry which is preliminary data.</text>
</comment>
<organism evidence="2 3">
    <name type="scientific">Pedobacter punctiformis</name>
    <dbReference type="NCBI Taxonomy" id="3004097"/>
    <lineage>
        <taxon>Bacteria</taxon>
        <taxon>Pseudomonadati</taxon>
        <taxon>Bacteroidota</taxon>
        <taxon>Sphingobacteriia</taxon>
        <taxon>Sphingobacteriales</taxon>
        <taxon>Sphingobacteriaceae</taxon>
        <taxon>Pedobacter</taxon>
    </lineage>
</organism>
<evidence type="ECO:0000259" key="1">
    <source>
        <dbReference type="Pfam" id="PF18942"/>
    </source>
</evidence>
<protein>
    <submittedName>
        <fullName evidence="2">DUF5689 domain-containing protein</fullName>
    </submittedName>
</protein>
<keyword evidence="3" id="KW-1185">Reference proteome</keyword>
<accession>A0ABT4L7K3</accession>
<evidence type="ECO:0000313" key="2">
    <source>
        <dbReference type="EMBL" id="MCZ4243806.1"/>
    </source>
</evidence>
<evidence type="ECO:0000313" key="3">
    <source>
        <dbReference type="Proteomes" id="UP001144347"/>
    </source>
</evidence>
<feature type="domain" description="DUF5689" evidence="1">
    <location>
        <begin position="40"/>
        <end position="244"/>
    </location>
</feature>
<dbReference type="Pfam" id="PF18942">
    <property type="entry name" value="DUF5689"/>
    <property type="match status" value="1"/>
</dbReference>
<name>A0ABT4L7K3_9SPHI</name>
<dbReference type="InterPro" id="IPR043744">
    <property type="entry name" value="DUF5689"/>
</dbReference>
<sequence length="505" mass="53016">MKKIIFYIGVLAVVCSTWAGCKRDSDYIPVKPSPYISNFDLRKLFKDADLQLNTELLGGANAIKGIVISDFRSGNSPAGLLILQNSRTVGSGIDSLRGIAINVGSDASKYIPGDSVHVRIDGGVLKRVNGILQVEGISGASVSKMAANKLVKTQIVSVGGILASPGTYESTLVTIGSALVEPEPVTGETFSGDKTINDGSGKATVHTETTASFASASLLISGNFTGIPFVNDKKMQLWMRSIDDFRFAVLPKLSPAIISGYLADPNINPDGNYEYIQFLATKDIDFSKTPFSVYTTNNAGATNPFPTTGWNLGGVRTYKFKLTSGTVSKGQYFYIGGSTKLINGPSSTNISSSKWIASVNYTTATGADGIGAVTTNLLANSGNIAGIAIFEGTTVDVNTVPLDVIFYGGTGGNFYTAGPPEAGYRITNTDYYSTNNPSTGAKQGFMGAGTNTFRLGFPTAISFASFGGVYDATSGRWLTKRALTSIPLTATSQISVIEGGTALVN</sequence>
<gene>
    <name evidence="2" type="ORF">O0955_07285</name>
</gene>
<dbReference type="PROSITE" id="PS51257">
    <property type="entry name" value="PROKAR_LIPOPROTEIN"/>
    <property type="match status" value="1"/>
</dbReference>
<dbReference type="EMBL" id="JAPWGM010000002">
    <property type="protein sequence ID" value="MCZ4243806.1"/>
    <property type="molecule type" value="Genomic_DNA"/>
</dbReference>
<reference evidence="2" key="1">
    <citation type="submission" date="2022-12" db="EMBL/GenBank/DDBJ databases">
        <title>Genome sequence of HCMS5-2.</title>
        <authorList>
            <person name="Woo H."/>
        </authorList>
    </citation>
    <scope>NUCLEOTIDE SEQUENCE</scope>
    <source>
        <strain evidence="2">HCMS5-2</strain>
    </source>
</reference>
<proteinExistence type="predicted"/>